<keyword evidence="7" id="KW-0812">Transmembrane</keyword>
<dbReference type="Proteomes" id="UP000010077">
    <property type="component" value="Chromosome"/>
</dbReference>
<proteinExistence type="predicted"/>
<sequence length="473" mass="52655">MFRLGVLVKQLIVRILWRLFIRVNVVLIVLFQISVAYAQNSQFIRDAEIETIIRDFVNPLLDAAKINRNSISVYIINEGGINAFVTDGNKLFLNSGLIMAMQSPLQLIGVIAHEIGHIASGHLAQTSNTIDSFAKASMLSAIAGITVGFLSGRTDTGAAIAMGGQSAVIRSFMQYSQEQESIADQAGMRFLDASKQSVKGLQSFFEHMISQEMPNLTRQSSYLSTHPFTRDRLNSIKAHVSISSYSNVQATPKQIINFNRLLAKLHAFISLPSQTFCKYPETDSSLPAKLARAIAYRNKLDYKRSLELTMELIKEYPEDPYLYELEGKVFFESGNTKAALASMLKAHKLAPNISLIEVFLSQIFLSINDYNSNKQAMLHLQNAKPSEGDSPFFWHYLAIAEGRLGNIGEAVLALAEESVCEGNWEMAANQSKRAQKTLKPATPMMLRAIDIELLAKSKAFTKRRNHSYVSSLE</sequence>
<dbReference type="STRING" id="1193729.A1OE_470"/>
<dbReference type="Pfam" id="PF01435">
    <property type="entry name" value="Peptidase_M48"/>
    <property type="match status" value="1"/>
</dbReference>
<keyword evidence="6" id="KW-0482">Metalloprotease</keyword>
<dbReference type="GO" id="GO:0004222">
    <property type="term" value="F:metalloendopeptidase activity"/>
    <property type="evidence" value="ECO:0007669"/>
    <property type="project" value="InterPro"/>
</dbReference>
<dbReference type="InterPro" id="IPR051156">
    <property type="entry name" value="Mito/Outer_Membr_Metalloprot"/>
</dbReference>
<evidence type="ECO:0000256" key="7">
    <source>
        <dbReference type="SAM" id="Phobius"/>
    </source>
</evidence>
<keyword evidence="4" id="KW-0378">Hydrolase</keyword>
<evidence type="ECO:0000256" key="2">
    <source>
        <dbReference type="ARBA" id="ARBA00022670"/>
    </source>
</evidence>
<dbReference type="KEGG" id="thal:A1OE_470"/>
<dbReference type="HOGENOM" id="CLU_030556_2_0_5"/>
<dbReference type="EMBL" id="CP003539">
    <property type="protein sequence ID" value="AFX98663.1"/>
    <property type="molecule type" value="Genomic_DNA"/>
</dbReference>
<keyword evidence="2" id="KW-0645">Protease</keyword>
<keyword evidence="7" id="KW-1133">Transmembrane helix</keyword>
<feature type="domain" description="Peptidase M48" evidence="8">
    <location>
        <begin position="50"/>
        <end position="238"/>
    </location>
</feature>
<reference evidence="9 10" key="1">
    <citation type="journal article" date="2012" name="Proc. Natl. Acad. Sci. U.S.A.">
        <title>Genome streamlining and chemical defense in a coral reef symbiosis.</title>
        <authorList>
            <person name="Kwan J.C."/>
            <person name="Donia M.S."/>
            <person name="Han A.W."/>
            <person name="Hirose E."/>
            <person name="Haygood M.G."/>
            <person name="Schmidt E.W."/>
        </authorList>
    </citation>
    <scope>NUCLEOTIDE SEQUENCE [LARGE SCALE GENOMIC DNA]</scope>
    <source>
        <strain evidence="9 10">L2</strain>
    </source>
</reference>
<dbReference type="InterPro" id="IPR011990">
    <property type="entry name" value="TPR-like_helical_dom_sf"/>
</dbReference>
<dbReference type="AlphaFoldDB" id="K7Z3T8"/>
<dbReference type="PANTHER" id="PTHR22726:SF1">
    <property type="entry name" value="METALLOENDOPEPTIDASE OMA1, MITOCHONDRIAL"/>
    <property type="match status" value="1"/>
</dbReference>
<evidence type="ECO:0000256" key="1">
    <source>
        <dbReference type="ARBA" id="ARBA00001947"/>
    </source>
</evidence>
<dbReference type="SUPFAM" id="SSF48452">
    <property type="entry name" value="TPR-like"/>
    <property type="match status" value="1"/>
</dbReference>
<evidence type="ECO:0000256" key="6">
    <source>
        <dbReference type="ARBA" id="ARBA00023049"/>
    </source>
</evidence>
<keyword evidence="5" id="KW-0862">Zinc</keyword>
<keyword evidence="7" id="KW-0472">Membrane</keyword>
<protein>
    <submittedName>
        <fullName evidence="9">Peptidase M48 family protein</fullName>
    </submittedName>
</protein>
<dbReference type="InterPro" id="IPR001915">
    <property type="entry name" value="Peptidase_M48"/>
</dbReference>
<dbReference type="PANTHER" id="PTHR22726">
    <property type="entry name" value="METALLOENDOPEPTIDASE OMA1"/>
    <property type="match status" value="1"/>
</dbReference>
<gene>
    <name evidence="9" type="ORF">A1OE_470</name>
</gene>
<keyword evidence="3" id="KW-0479">Metal-binding</keyword>
<comment type="cofactor">
    <cofactor evidence="1">
        <name>Zn(2+)</name>
        <dbReference type="ChEBI" id="CHEBI:29105"/>
    </cofactor>
</comment>
<dbReference type="GO" id="GO:0046872">
    <property type="term" value="F:metal ion binding"/>
    <property type="evidence" value="ECO:0007669"/>
    <property type="project" value="UniProtKB-KW"/>
</dbReference>
<dbReference type="eggNOG" id="COG4783">
    <property type="taxonomic scope" value="Bacteria"/>
</dbReference>
<accession>K7Z3T8</accession>
<organism evidence="9 10">
    <name type="scientific">Candidatus Endolissoclinum faulkneri L2</name>
    <dbReference type="NCBI Taxonomy" id="1193729"/>
    <lineage>
        <taxon>Bacteria</taxon>
        <taxon>Pseudomonadati</taxon>
        <taxon>Pseudomonadota</taxon>
        <taxon>Alphaproteobacteria</taxon>
        <taxon>Rhodospirillales</taxon>
        <taxon>Rhodospirillaceae</taxon>
        <taxon>Candidatus Endolissoclinum</taxon>
    </lineage>
</organism>
<evidence type="ECO:0000313" key="9">
    <source>
        <dbReference type="EMBL" id="AFX98663.1"/>
    </source>
</evidence>
<dbReference type="Gene3D" id="3.30.2010.10">
    <property type="entry name" value="Metalloproteases ('zincins'), catalytic domain"/>
    <property type="match status" value="1"/>
</dbReference>
<keyword evidence="10" id="KW-1185">Reference proteome</keyword>
<name>K7Z3T8_9PROT</name>
<evidence type="ECO:0000259" key="8">
    <source>
        <dbReference type="Pfam" id="PF01435"/>
    </source>
</evidence>
<evidence type="ECO:0000256" key="4">
    <source>
        <dbReference type="ARBA" id="ARBA00022801"/>
    </source>
</evidence>
<dbReference type="GO" id="GO:0016020">
    <property type="term" value="C:membrane"/>
    <property type="evidence" value="ECO:0007669"/>
    <property type="project" value="TreeGrafter"/>
</dbReference>
<evidence type="ECO:0000256" key="3">
    <source>
        <dbReference type="ARBA" id="ARBA00022723"/>
    </source>
</evidence>
<evidence type="ECO:0000256" key="5">
    <source>
        <dbReference type="ARBA" id="ARBA00022833"/>
    </source>
</evidence>
<evidence type="ECO:0000313" key="10">
    <source>
        <dbReference type="Proteomes" id="UP000010077"/>
    </source>
</evidence>
<dbReference type="GO" id="GO:0051603">
    <property type="term" value="P:proteolysis involved in protein catabolic process"/>
    <property type="evidence" value="ECO:0007669"/>
    <property type="project" value="TreeGrafter"/>
</dbReference>
<feature type="transmembrane region" description="Helical" evidence="7">
    <location>
        <begin position="20"/>
        <end position="38"/>
    </location>
</feature>
<dbReference type="Gene3D" id="1.25.40.10">
    <property type="entry name" value="Tetratricopeptide repeat domain"/>
    <property type="match status" value="1"/>
</dbReference>
<dbReference type="CDD" id="cd07324">
    <property type="entry name" value="M48C_Oma1-like"/>
    <property type="match status" value="1"/>
</dbReference>